<evidence type="ECO:0000313" key="2">
    <source>
        <dbReference type="EMBL" id="MPC49128.1"/>
    </source>
</evidence>
<reference evidence="2 3" key="1">
    <citation type="submission" date="2019-05" db="EMBL/GenBank/DDBJ databases">
        <title>Another draft genome of Portunus trituberculatus and its Hox gene families provides insights of decapod evolution.</title>
        <authorList>
            <person name="Jeong J.-H."/>
            <person name="Song I."/>
            <person name="Kim S."/>
            <person name="Choi T."/>
            <person name="Kim D."/>
            <person name="Ryu S."/>
            <person name="Kim W."/>
        </authorList>
    </citation>
    <scope>NUCLEOTIDE SEQUENCE [LARGE SCALE GENOMIC DNA]</scope>
    <source>
        <tissue evidence="2">Muscle</tissue>
    </source>
</reference>
<dbReference type="Proteomes" id="UP000324222">
    <property type="component" value="Unassembled WGS sequence"/>
</dbReference>
<dbReference type="AlphaFoldDB" id="A0A5B7FW25"/>
<comment type="caution">
    <text evidence="2">The sequence shown here is derived from an EMBL/GenBank/DDBJ whole genome shotgun (WGS) entry which is preliminary data.</text>
</comment>
<feature type="compositionally biased region" description="Polar residues" evidence="1">
    <location>
        <begin position="80"/>
        <end position="92"/>
    </location>
</feature>
<keyword evidence="3" id="KW-1185">Reference proteome</keyword>
<gene>
    <name evidence="2" type="ORF">E2C01_042921</name>
</gene>
<organism evidence="2 3">
    <name type="scientific">Portunus trituberculatus</name>
    <name type="common">Swimming crab</name>
    <name type="synonym">Neptunus trituberculatus</name>
    <dbReference type="NCBI Taxonomy" id="210409"/>
    <lineage>
        <taxon>Eukaryota</taxon>
        <taxon>Metazoa</taxon>
        <taxon>Ecdysozoa</taxon>
        <taxon>Arthropoda</taxon>
        <taxon>Crustacea</taxon>
        <taxon>Multicrustacea</taxon>
        <taxon>Malacostraca</taxon>
        <taxon>Eumalacostraca</taxon>
        <taxon>Eucarida</taxon>
        <taxon>Decapoda</taxon>
        <taxon>Pleocyemata</taxon>
        <taxon>Brachyura</taxon>
        <taxon>Eubrachyura</taxon>
        <taxon>Portunoidea</taxon>
        <taxon>Portunidae</taxon>
        <taxon>Portuninae</taxon>
        <taxon>Portunus</taxon>
    </lineage>
</organism>
<dbReference type="EMBL" id="VSRR010008687">
    <property type="protein sequence ID" value="MPC49128.1"/>
    <property type="molecule type" value="Genomic_DNA"/>
</dbReference>
<name>A0A5B7FW25_PORTR</name>
<sequence>MRLIWHDIVRCVGVCRRELPRPCCTVGDNLVGVSTRLTVTRTLKPVDLPFKWLYRTCRGRARNTTGCRGGVPRSEGDTTWPDTANHSMLTVT</sequence>
<protein>
    <submittedName>
        <fullName evidence="2">Uncharacterized protein</fullName>
    </submittedName>
</protein>
<evidence type="ECO:0000313" key="3">
    <source>
        <dbReference type="Proteomes" id="UP000324222"/>
    </source>
</evidence>
<feature type="region of interest" description="Disordered" evidence="1">
    <location>
        <begin position="68"/>
        <end position="92"/>
    </location>
</feature>
<evidence type="ECO:0000256" key="1">
    <source>
        <dbReference type="SAM" id="MobiDB-lite"/>
    </source>
</evidence>
<accession>A0A5B7FW25</accession>
<proteinExistence type="predicted"/>